<dbReference type="PANTHER" id="PTHR24126:SF14">
    <property type="entry name" value="ANK_REP_REGION DOMAIN-CONTAINING PROTEIN"/>
    <property type="match status" value="1"/>
</dbReference>
<dbReference type="KEGG" id="lfa:LFA_2756"/>
<dbReference type="SMART" id="SM00248">
    <property type="entry name" value="ANK"/>
    <property type="match status" value="2"/>
</dbReference>
<dbReference type="InterPro" id="IPR002110">
    <property type="entry name" value="Ankyrin_rpt"/>
</dbReference>
<evidence type="ECO:0000256" key="1">
    <source>
        <dbReference type="ARBA" id="ARBA00022737"/>
    </source>
</evidence>
<keyword evidence="6" id="KW-1185">Reference proteome</keyword>
<dbReference type="AlphaFoldDB" id="A0A098G7Y3"/>
<reference evidence="6" key="1">
    <citation type="submission" date="2014-09" db="EMBL/GenBank/DDBJ databases">
        <authorList>
            <person name="Gomez-Valero L."/>
        </authorList>
    </citation>
    <scope>NUCLEOTIDE SEQUENCE [LARGE SCALE GENOMIC DNA]</scope>
    <source>
        <strain evidence="6">ATCC700992</strain>
    </source>
</reference>
<dbReference type="Proteomes" id="UP000032430">
    <property type="component" value="Chromosome I"/>
</dbReference>
<sequence length="302" mass="33784">MKKEMSTPAPNSQTSNEQFAKAIHEIVIKKEKKFTKCEKWLANDANINNRFMFPIHMYLNQPTTSNVTYESALSYAVRARRLDLVTFLLRNKADPESRDNADKTPLMHACGNGVANSVSGLKKYFPIIRELLKFKANPNATDKDGRCPMYYTFSTFHKEFLNGQIVAAELIAKLLVNNGFAGEPTNIIKKIGNVILTDGKTEVITAVENILNPLRPAIERNKAYTEGALVGAFDRIFPAEISMHISTFFGGYVGKAEGMKIAATCKNAKYYAEEALIGSEPEGLEGWDELEEDQPKRKCVMQ</sequence>
<dbReference type="InterPro" id="IPR036770">
    <property type="entry name" value="Ankyrin_rpt-contain_sf"/>
</dbReference>
<organism evidence="5 6">
    <name type="scientific">Legionella fallonii LLAP-10</name>
    <dbReference type="NCBI Taxonomy" id="1212491"/>
    <lineage>
        <taxon>Bacteria</taxon>
        <taxon>Pseudomonadati</taxon>
        <taxon>Pseudomonadota</taxon>
        <taxon>Gammaproteobacteria</taxon>
        <taxon>Legionellales</taxon>
        <taxon>Legionellaceae</taxon>
        <taxon>Legionella</taxon>
    </lineage>
</organism>
<dbReference type="PANTHER" id="PTHR24126">
    <property type="entry name" value="ANKYRIN REPEAT, PH AND SEC7 DOMAIN CONTAINING PROTEIN SECG-RELATED"/>
    <property type="match status" value="1"/>
</dbReference>
<proteinExistence type="predicted"/>
<gene>
    <name evidence="5" type="ORF">LFA_2756</name>
</gene>
<dbReference type="PROSITE" id="PS50088">
    <property type="entry name" value="ANK_REPEAT"/>
    <property type="match status" value="1"/>
</dbReference>
<feature type="repeat" description="ANK" evidence="3">
    <location>
        <begin position="68"/>
        <end position="100"/>
    </location>
</feature>
<dbReference type="STRING" id="1212491.LFA_2756"/>
<accession>A0A098G7Y3</accession>
<evidence type="ECO:0000256" key="2">
    <source>
        <dbReference type="ARBA" id="ARBA00023043"/>
    </source>
</evidence>
<dbReference type="EMBL" id="LN614827">
    <property type="protein sequence ID" value="CEG58121.1"/>
    <property type="molecule type" value="Genomic_DNA"/>
</dbReference>
<evidence type="ECO:0000313" key="5">
    <source>
        <dbReference type="EMBL" id="CEG58121.1"/>
    </source>
</evidence>
<keyword evidence="1" id="KW-0677">Repeat</keyword>
<feature type="region of interest" description="Disordered" evidence="4">
    <location>
        <begin position="283"/>
        <end position="302"/>
    </location>
</feature>
<evidence type="ECO:0000256" key="3">
    <source>
        <dbReference type="PROSITE-ProRule" id="PRU00023"/>
    </source>
</evidence>
<protein>
    <submittedName>
        <fullName evidence="5">Uncharacterized protein</fullName>
    </submittedName>
</protein>
<dbReference type="SUPFAM" id="SSF48403">
    <property type="entry name" value="Ankyrin repeat"/>
    <property type="match status" value="1"/>
</dbReference>
<evidence type="ECO:0000256" key="4">
    <source>
        <dbReference type="SAM" id="MobiDB-lite"/>
    </source>
</evidence>
<feature type="compositionally biased region" description="Acidic residues" evidence="4">
    <location>
        <begin position="283"/>
        <end position="292"/>
    </location>
</feature>
<name>A0A098G7Y3_9GAMM</name>
<dbReference type="HOGENOM" id="CLU_920693_0_0_6"/>
<dbReference type="Gene3D" id="1.25.40.20">
    <property type="entry name" value="Ankyrin repeat-containing domain"/>
    <property type="match status" value="1"/>
</dbReference>
<evidence type="ECO:0000313" key="6">
    <source>
        <dbReference type="Proteomes" id="UP000032430"/>
    </source>
</evidence>
<dbReference type="OrthoDB" id="116688at2"/>
<keyword evidence="2 3" id="KW-0040">ANK repeat</keyword>
<dbReference type="Pfam" id="PF12796">
    <property type="entry name" value="Ank_2"/>
    <property type="match status" value="1"/>
</dbReference>